<gene>
    <name evidence="2" type="ORF">D9613_006192</name>
</gene>
<feature type="region of interest" description="Disordered" evidence="1">
    <location>
        <begin position="323"/>
        <end position="343"/>
    </location>
</feature>
<proteinExistence type="predicted"/>
<sequence>MTPPVGTSTMRDEESAPIGNWSMKERQSESLVGGPITQTPNKRSLVANDQASASAPRAMFENANNIIINGGQFIQTFSTSIPNGPSHDKSPQWPPPWLESHNINAIYQHRMSTLRAGTALWIPEGHSNAPEPCQAKGVTIGDVGTLTPSGSFSFLFNICLPANHPVNRNMVPEGFKPIYPEVDPCDIREINEFMPWDYLSTESMRRLANGSDSYSLVSFQIQQEDGAVAVMPEGAISQDLENVSRFRSYAAAHLKEWYRYVNVTRGREIENGDLRLVIGCDKATSWAIAATPKQNHATTIELRAANTLWSTYPPYLWHTSGSVQARVGPPPTSSPPSGTATKAPNQCLFVRTMNLKLGDKEWRALDEKAETPFMGLFSYLRAITSDSEDGDDEWFICPSPHSPVVDPMEFYADAVGPFPQSSPPETFRHASDFLHNIMLSMYPEAKMAITEDDKFLQDFRLPDTDEPTTLRHDQLVNRLKELYEIKYDGGKFYLLAVYLEKKQGPTSPPEDATKDDGNEA</sequence>
<dbReference type="EMBL" id="JAACJL010000030">
    <property type="protein sequence ID" value="KAF4617419.1"/>
    <property type="molecule type" value="Genomic_DNA"/>
</dbReference>
<evidence type="ECO:0000313" key="2">
    <source>
        <dbReference type="EMBL" id="KAF4617419.1"/>
    </source>
</evidence>
<accession>A0A8H4QU32</accession>
<dbReference type="AlphaFoldDB" id="A0A8H4QU32"/>
<feature type="region of interest" description="Disordered" evidence="1">
    <location>
        <begin position="1"/>
        <end position="20"/>
    </location>
</feature>
<evidence type="ECO:0000313" key="3">
    <source>
        <dbReference type="Proteomes" id="UP000521872"/>
    </source>
</evidence>
<protein>
    <submittedName>
        <fullName evidence="2">Uncharacterized protein</fullName>
    </submittedName>
</protein>
<name>A0A8H4QU32_9AGAR</name>
<evidence type="ECO:0000256" key="1">
    <source>
        <dbReference type="SAM" id="MobiDB-lite"/>
    </source>
</evidence>
<dbReference type="Proteomes" id="UP000521872">
    <property type="component" value="Unassembled WGS sequence"/>
</dbReference>
<organism evidence="2 3">
    <name type="scientific">Agrocybe pediades</name>
    <dbReference type="NCBI Taxonomy" id="84607"/>
    <lineage>
        <taxon>Eukaryota</taxon>
        <taxon>Fungi</taxon>
        <taxon>Dikarya</taxon>
        <taxon>Basidiomycota</taxon>
        <taxon>Agaricomycotina</taxon>
        <taxon>Agaricomycetes</taxon>
        <taxon>Agaricomycetidae</taxon>
        <taxon>Agaricales</taxon>
        <taxon>Agaricineae</taxon>
        <taxon>Strophariaceae</taxon>
        <taxon>Agrocybe</taxon>
    </lineage>
</organism>
<keyword evidence="3" id="KW-1185">Reference proteome</keyword>
<comment type="caution">
    <text evidence="2">The sequence shown here is derived from an EMBL/GenBank/DDBJ whole genome shotgun (WGS) entry which is preliminary data.</text>
</comment>
<reference evidence="2 3" key="1">
    <citation type="submission" date="2019-12" db="EMBL/GenBank/DDBJ databases">
        <authorList>
            <person name="Floudas D."/>
            <person name="Bentzer J."/>
            <person name="Ahren D."/>
            <person name="Johansson T."/>
            <person name="Persson P."/>
            <person name="Tunlid A."/>
        </authorList>
    </citation>
    <scope>NUCLEOTIDE SEQUENCE [LARGE SCALE GENOMIC DNA]</scope>
    <source>
        <strain evidence="2 3">CBS 102.39</strain>
    </source>
</reference>